<accession>A0ABU4YYE8</accession>
<proteinExistence type="predicted"/>
<protein>
    <recommendedName>
        <fullName evidence="3">DUF1127 domain-containing protein</fullName>
    </recommendedName>
</protein>
<evidence type="ECO:0000313" key="2">
    <source>
        <dbReference type="Proteomes" id="UP001271249"/>
    </source>
</evidence>
<name>A0ABU4YYE8_9HYPH</name>
<evidence type="ECO:0008006" key="3">
    <source>
        <dbReference type="Google" id="ProtNLM"/>
    </source>
</evidence>
<dbReference type="RefSeq" id="WP_320225868.1">
    <property type="nucleotide sequence ID" value="NZ_JAVIJB010000005.1"/>
</dbReference>
<dbReference type="Proteomes" id="UP001271249">
    <property type="component" value="Unassembled WGS sequence"/>
</dbReference>
<gene>
    <name evidence="1" type="ORF">RFN29_09620</name>
</gene>
<sequence length="97" mass="10861">MTTMVPFIGIAAGRPSHASPSRLFRLLAAATSALLWLPRFWRARSELAALAAMSECERRDIGLTAFDIENALALPVERDLTEALARIVDDRRHRREC</sequence>
<comment type="caution">
    <text evidence="1">The sequence shown here is derived from an EMBL/GenBank/DDBJ whole genome shotgun (WGS) entry which is preliminary data.</text>
</comment>
<reference evidence="1 2" key="1">
    <citation type="submission" date="2023-08" db="EMBL/GenBank/DDBJ databases">
        <title>Implementing the SeqCode for naming new Mesorhizobium species isolated from Vachellia karroo root nodules.</title>
        <authorList>
            <person name="Van Lill M."/>
        </authorList>
    </citation>
    <scope>NUCLEOTIDE SEQUENCE [LARGE SCALE GENOMIC DNA]</scope>
    <source>
        <strain evidence="1 2">VK22B</strain>
    </source>
</reference>
<keyword evidence="2" id="KW-1185">Reference proteome</keyword>
<organism evidence="1 2">
    <name type="scientific">Mesorhizobium captivum</name>
    <dbReference type="NCBI Taxonomy" id="3072319"/>
    <lineage>
        <taxon>Bacteria</taxon>
        <taxon>Pseudomonadati</taxon>
        <taxon>Pseudomonadota</taxon>
        <taxon>Alphaproteobacteria</taxon>
        <taxon>Hyphomicrobiales</taxon>
        <taxon>Phyllobacteriaceae</taxon>
        <taxon>Mesorhizobium</taxon>
    </lineage>
</organism>
<dbReference type="EMBL" id="JAVIJC010000007">
    <property type="protein sequence ID" value="MDX8491838.1"/>
    <property type="molecule type" value="Genomic_DNA"/>
</dbReference>
<evidence type="ECO:0000313" key="1">
    <source>
        <dbReference type="EMBL" id="MDX8491838.1"/>
    </source>
</evidence>